<dbReference type="Proteomes" id="UP001325680">
    <property type="component" value="Chromosome"/>
</dbReference>
<accession>A0ABZ0WDJ4</accession>
<dbReference type="EMBL" id="CP139960">
    <property type="protein sequence ID" value="WQD40761.1"/>
    <property type="molecule type" value="Genomic_DNA"/>
</dbReference>
<gene>
    <name evidence="2" type="ORF">U0035_11430</name>
</gene>
<reference evidence="2 3" key="1">
    <citation type="submission" date="2023-12" db="EMBL/GenBank/DDBJ databases">
        <title>Genome sequencing and assembly of bacterial species from a model synthetic community.</title>
        <authorList>
            <person name="Hogle S.L."/>
        </authorList>
    </citation>
    <scope>NUCLEOTIDE SEQUENCE [LARGE SCALE GENOMIC DNA]</scope>
    <source>
        <strain evidence="2 3">HAMBI_3031</strain>
    </source>
</reference>
<evidence type="ECO:0000313" key="3">
    <source>
        <dbReference type="Proteomes" id="UP001325680"/>
    </source>
</evidence>
<protein>
    <submittedName>
        <fullName evidence="2">AAA family ATPase</fullName>
    </submittedName>
</protein>
<dbReference type="SUPFAM" id="SSF52540">
    <property type="entry name" value="P-loop containing nucleoside triphosphate hydrolases"/>
    <property type="match status" value="1"/>
</dbReference>
<dbReference type="InterPro" id="IPR027417">
    <property type="entry name" value="P-loop_NTPase"/>
</dbReference>
<evidence type="ECO:0000259" key="1">
    <source>
        <dbReference type="Pfam" id="PF13521"/>
    </source>
</evidence>
<dbReference type="RefSeq" id="WP_114789929.1">
    <property type="nucleotide sequence ID" value="NZ_CP139960.1"/>
</dbReference>
<evidence type="ECO:0000313" key="2">
    <source>
        <dbReference type="EMBL" id="WQD40761.1"/>
    </source>
</evidence>
<dbReference type="Pfam" id="PF13521">
    <property type="entry name" value="AAA_28"/>
    <property type="match status" value="1"/>
</dbReference>
<name>A0ABZ0WDJ4_9BACT</name>
<keyword evidence="3" id="KW-1185">Reference proteome</keyword>
<feature type="domain" description="NadR/Ttd14 AAA" evidence="1">
    <location>
        <begin position="7"/>
        <end position="173"/>
    </location>
</feature>
<organism evidence="2 3">
    <name type="scientific">Niabella yanshanensis</name>
    <dbReference type="NCBI Taxonomy" id="577386"/>
    <lineage>
        <taxon>Bacteria</taxon>
        <taxon>Pseudomonadati</taxon>
        <taxon>Bacteroidota</taxon>
        <taxon>Chitinophagia</taxon>
        <taxon>Chitinophagales</taxon>
        <taxon>Chitinophagaceae</taxon>
        <taxon>Niabella</taxon>
    </lineage>
</organism>
<sequence>MQQHNYFVITGGPGVGKTTLLTELGKRGFTIIPEDARRIIQEQVAIDGDGLPWENKELYAQLMLEESRQSYRKAATSVSSVQAVFFDRGIVDAVCYMMMEDMPVTRKANKWVKLCSYNRRVFILPPWREIYQTDKERKQTWAEAVRTYEAMKEVYIGYGYDVIGVPKGTVTSRTDFILEQIRKL</sequence>
<dbReference type="InterPro" id="IPR038727">
    <property type="entry name" value="NadR/Ttd14_AAA_dom"/>
</dbReference>
<dbReference type="Gene3D" id="3.40.50.300">
    <property type="entry name" value="P-loop containing nucleotide triphosphate hydrolases"/>
    <property type="match status" value="1"/>
</dbReference>
<proteinExistence type="predicted"/>